<name>A0A835N8U6_9ROSI</name>
<dbReference type="EMBL" id="JADGMS010000002">
    <property type="protein sequence ID" value="KAF9688451.1"/>
    <property type="molecule type" value="Genomic_DNA"/>
</dbReference>
<feature type="compositionally biased region" description="Acidic residues" evidence="1">
    <location>
        <begin position="169"/>
        <end position="180"/>
    </location>
</feature>
<evidence type="ECO:0000313" key="2">
    <source>
        <dbReference type="EMBL" id="KAF9688451.1"/>
    </source>
</evidence>
<protein>
    <submittedName>
        <fullName evidence="2">Uncharacterized protein</fullName>
    </submittedName>
</protein>
<feature type="compositionally biased region" description="Basic and acidic residues" evidence="1">
    <location>
        <begin position="252"/>
        <end position="269"/>
    </location>
</feature>
<dbReference type="PANTHER" id="PTHR33699">
    <property type="entry name" value="EXPRESSED PROTEIN"/>
    <property type="match status" value="1"/>
</dbReference>
<evidence type="ECO:0000313" key="3">
    <source>
        <dbReference type="Proteomes" id="UP000657918"/>
    </source>
</evidence>
<gene>
    <name evidence="2" type="ORF">SADUNF_Sadunf02G0198500</name>
</gene>
<feature type="region of interest" description="Disordered" evidence="1">
    <location>
        <begin position="108"/>
        <end position="180"/>
    </location>
</feature>
<reference evidence="2 3" key="1">
    <citation type="submission" date="2020-10" db="EMBL/GenBank/DDBJ databases">
        <title>Plant Genome Project.</title>
        <authorList>
            <person name="Zhang R.-G."/>
        </authorList>
    </citation>
    <scope>NUCLEOTIDE SEQUENCE [LARGE SCALE GENOMIC DNA]</scope>
    <source>
        <strain evidence="2">FAFU-HL-1</strain>
        <tissue evidence="2">Leaf</tissue>
    </source>
</reference>
<organism evidence="2 3">
    <name type="scientific">Salix dunnii</name>
    <dbReference type="NCBI Taxonomy" id="1413687"/>
    <lineage>
        <taxon>Eukaryota</taxon>
        <taxon>Viridiplantae</taxon>
        <taxon>Streptophyta</taxon>
        <taxon>Embryophyta</taxon>
        <taxon>Tracheophyta</taxon>
        <taxon>Spermatophyta</taxon>
        <taxon>Magnoliopsida</taxon>
        <taxon>eudicotyledons</taxon>
        <taxon>Gunneridae</taxon>
        <taxon>Pentapetalae</taxon>
        <taxon>rosids</taxon>
        <taxon>fabids</taxon>
        <taxon>Malpighiales</taxon>
        <taxon>Salicaceae</taxon>
        <taxon>Saliceae</taxon>
        <taxon>Salix</taxon>
    </lineage>
</organism>
<dbReference type="AlphaFoldDB" id="A0A835N8U6"/>
<evidence type="ECO:0000256" key="1">
    <source>
        <dbReference type="SAM" id="MobiDB-lite"/>
    </source>
</evidence>
<proteinExistence type="predicted"/>
<feature type="region of interest" description="Disordered" evidence="1">
    <location>
        <begin position="244"/>
        <end position="285"/>
    </location>
</feature>
<sequence length="443" mass="49773">MLKNKIYYFNTYFKNNFHRTFSDTNLRLKSRRHYSGKTTEDLFYRSEVTVHASRWLQSSLHAHANHNSVGAPLSNLFLPFASSASLIISSFLSSQSMASTQVEAEPVKEVTNKSEASPQSCPVIDEKAATTEEPEVVVQDADDEEEEVKNDSDEEQAEEKLEEYSPITGEDEPNTAFDDDVEADDAFGSWDWNSDLPFTQCFESARQAGLLRYSYSEDRDLYVAGDLYENDVVTPAMIVVPRRRAKMRRPRAKEEKREQSWEVTGDVKESPSPPPLSTRPTPKPVDEDLYKISPELLFAKPKKLLDAHLRSLMAVGPLSMAFENSDGLERASKWKGWLTQVEGVANTSMKATENKLTVASKKTCICAPTSHAGSFRCQLHRTSRSTTAQNSEECNSDKESNEDLDFMKMILCRKLSSKKPQLSRFGRAAAADLAVNNAYSNAK</sequence>
<comment type="caution">
    <text evidence="2">The sequence shown here is derived from an EMBL/GenBank/DDBJ whole genome shotgun (WGS) entry which is preliminary data.</text>
</comment>
<feature type="compositionally biased region" description="Pro residues" evidence="1">
    <location>
        <begin position="271"/>
        <end position="283"/>
    </location>
</feature>
<feature type="compositionally biased region" description="Acidic residues" evidence="1">
    <location>
        <begin position="132"/>
        <end position="157"/>
    </location>
</feature>
<dbReference type="PANTHER" id="PTHR33699:SF2">
    <property type="entry name" value="PATHOGENIC TYPE III EFFECTOR AVIRULENCE FACTOR AVR AVRRPT-CLEAVAGE: CLEAVAGE SITE PROTEIN-RELATED"/>
    <property type="match status" value="1"/>
</dbReference>
<keyword evidence="3" id="KW-1185">Reference proteome</keyword>
<dbReference type="Proteomes" id="UP000657918">
    <property type="component" value="Unassembled WGS sequence"/>
</dbReference>
<dbReference type="OrthoDB" id="755325at2759"/>
<accession>A0A835N8U6</accession>